<dbReference type="Pfam" id="PF13563">
    <property type="entry name" value="2_5_RNA_ligase2"/>
    <property type="match status" value="1"/>
</dbReference>
<reference evidence="2 3" key="1">
    <citation type="submission" date="2019-03" db="EMBL/GenBank/DDBJ databases">
        <title>Rhizobium sp. nov., an bacterium isolated from biocrust in Mu Us Desert.</title>
        <authorList>
            <person name="Lixiong L."/>
        </authorList>
    </citation>
    <scope>NUCLEOTIDE SEQUENCE [LARGE SCALE GENOMIC DNA]</scope>
    <source>
        <strain evidence="2 3">SPY-1</strain>
    </source>
</reference>
<gene>
    <name evidence="2" type="ORF">E2F50_14280</name>
</gene>
<evidence type="ECO:0000256" key="1">
    <source>
        <dbReference type="SAM" id="MobiDB-lite"/>
    </source>
</evidence>
<evidence type="ECO:0008006" key="4">
    <source>
        <dbReference type="Google" id="ProtNLM"/>
    </source>
</evidence>
<dbReference type="AlphaFoldDB" id="A0A4V3APB2"/>
<evidence type="ECO:0000313" key="3">
    <source>
        <dbReference type="Proteomes" id="UP000295238"/>
    </source>
</evidence>
<organism evidence="2 3">
    <name type="scientific">Rhizobium deserti</name>
    <dbReference type="NCBI Taxonomy" id="2547961"/>
    <lineage>
        <taxon>Bacteria</taxon>
        <taxon>Pseudomonadati</taxon>
        <taxon>Pseudomonadota</taxon>
        <taxon>Alphaproteobacteria</taxon>
        <taxon>Hyphomicrobiales</taxon>
        <taxon>Rhizobiaceae</taxon>
        <taxon>Rhizobium/Agrobacterium group</taxon>
        <taxon>Rhizobium</taxon>
    </lineage>
</organism>
<comment type="caution">
    <text evidence="2">The sequence shown here is derived from an EMBL/GenBank/DDBJ whole genome shotgun (WGS) entry which is preliminary data.</text>
</comment>
<dbReference type="OrthoDB" id="7770344at2"/>
<evidence type="ECO:0000313" key="2">
    <source>
        <dbReference type="EMBL" id="TDK35408.1"/>
    </source>
</evidence>
<proteinExistence type="predicted"/>
<protein>
    <recommendedName>
        <fullName evidence="4">2'-5' RNA ligase</fullName>
    </recommendedName>
</protein>
<dbReference type="SUPFAM" id="SSF55144">
    <property type="entry name" value="LigT-like"/>
    <property type="match status" value="1"/>
</dbReference>
<name>A0A4V3APB2_9HYPH</name>
<dbReference type="Gene3D" id="3.90.1140.10">
    <property type="entry name" value="Cyclic phosphodiesterase"/>
    <property type="match status" value="1"/>
</dbReference>
<accession>A0A4V3APB2</accession>
<sequence>MQANRGQLLLSGSDDWPAQRGGSSRSASTLMFVLRPPKDLRLRMHQEAERHGQDQAAGSACPAHLLHLSLLSLGRFDAPPKAIIARAKAAAASIEARPIPITLDSSGFLGGKRQLALYPAKGNQRIVQFGEILGRSLRHHNLPGLVEKQPTPHVTVIHDSGTGDPMSIERNYAWIAGEFTLVFSHHEEARQEEIGRWSLDPKAPPYAAPAEQLRMAV</sequence>
<keyword evidence="3" id="KW-1185">Reference proteome</keyword>
<dbReference type="Proteomes" id="UP000295238">
    <property type="component" value="Unassembled WGS sequence"/>
</dbReference>
<dbReference type="RefSeq" id="WP_133316830.1">
    <property type="nucleotide sequence ID" value="NZ_SMTL01000003.1"/>
</dbReference>
<dbReference type="EMBL" id="SMTL01000003">
    <property type="protein sequence ID" value="TDK35408.1"/>
    <property type="molecule type" value="Genomic_DNA"/>
</dbReference>
<feature type="region of interest" description="Disordered" evidence="1">
    <location>
        <begin position="1"/>
        <end position="28"/>
    </location>
</feature>
<dbReference type="InterPro" id="IPR009097">
    <property type="entry name" value="Cyclic_Pdiesterase"/>
</dbReference>